<evidence type="ECO:0000313" key="3">
    <source>
        <dbReference type="EMBL" id="PNY14110.1"/>
    </source>
</evidence>
<evidence type="ECO:0000313" key="4">
    <source>
        <dbReference type="Proteomes" id="UP000236291"/>
    </source>
</evidence>
<dbReference type="InterPro" id="IPR013103">
    <property type="entry name" value="RVT_2"/>
</dbReference>
<feature type="domain" description="Reverse transcriptase Ty1/copia-type" evidence="2">
    <location>
        <begin position="509"/>
        <end position="751"/>
    </location>
</feature>
<feature type="region of interest" description="Disordered" evidence="1">
    <location>
        <begin position="238"/>
        <end position="309"/>
    </location>
</feature>
<feature type="region of interest" description="Disordered" evidence="1">
    <location>
        <begin position="419"/>
        <end position="449"/>
    </location>
</feature>
<name>A0A2K3PFM9_TRIPR</name>
<comment type="caution">
    <text evidence="3">The sequence shown here is derived from an EMBL/GenBank/DDBJ whole genome shotgun (WGS) entry which is preliminary data.</text>
</comment>
<dbReference type="InterPro" id="IPR043502">
    <property type="entry name" value="DNA/RNA_pol_sf"/>
</dbReference>
<reference evidence="3 4" key="1">
    <citation type="journal article" date="2014" name="Am. J. Bot.">
        <title>Genome assembly and annotation for red clover (Trifolium pratense; Fabaceae).</title>
        <authorList>
            <person name="Istvanek J."/>
            <person name="Jaros M."/>
            <person name="Krenek A."/>
            <person name="Repkova J."/>
        </authorList>
    </citation>
    <scope>NUCLEOTIDE SEQUENCE [LARGE SCALE GENOMIC DNA]</scope>
    <source>
        <strain evidence="4">cv. Tatra</strain>
        <tissue evidence="3">Young leaves</tissue>
    </source>
</reference>
<dbReference type="AlphaFoldDB" id="A0A2K3PFM9"/>
<sequence length="996" mass="111066">MSTPNHAAIPTSQPSSSPKNPFHPALAVTNIKNHIPIVLEMENVQFGTWVELFKIHARSHKVLHHIIPPAPGKEKKTPETDDEQELWATLDATVLQWIYSTISSDLLATIIEPDSTAMEAWNRLTNIFQDNQNARAVTLEQEFSSVRMEDFPTASAYCQRLKTLSDQLKNNVGAPVSKQRLVLQLVSGLTDAYKGVGTLIRQSKTLPEFYQARSMLTLEEAGLIKMAATGAQAAMVATQPKDLVEPSSYNDNRGGKKNNSRNSAHKNRSNYGRNGGRGQRGGGRGGGQPSQQANTSPWQSPPAPWQQYQWGWMSPPWALPPCPYPSSQWTRPSGPPKQPGLLGPRPQAYAASTPSLAPTDIEAALHTMSLNSPDGQWYMDTGATSHMTASQDDTLHPSRIHHWQNQISQPIAANPPVLAQTTYPNNNHVSHPISPTAPPPSNDQPTHQPARTITTRSMHGISKPKRMFNLSTSANHLLPSPIPKNPYLALSDPHWKSAMQEEFDALIKNKTWDLVPRPCDVNIIRSMWIFRHKKKSNGSFERYKARLVGDGRSQKAGVDCDETFSPVVKPATIRTVLSIALSNSWPIHQLDVQNAFLHGNLHETVYMHQPMGFRDPAHPDYVCLLKKSLYGLKQAPRAWYQRFADYVSTIGFHHSKTDHSLFIYRKGTDMAYILLYVDDIILTTSTDDLRKSIMMLLASEFAMKDLGPLSYFLGIAVTRHIGGLFLCQKNYAAEIIDRAGMSSCKPSATPVDTKQKLSVSSGVPFEDPTLYRSLAGALQYLTFTRPDISYAVQQICLHMHAPKTEHMNALKRIIRYLQGTLHFGLHMYPSSISSLTSYTDADWGGCPDTRRSTSGYCVFLGDNLISWSSKRQPTLSRSSAEAEYRGVANVVSESCWIRNLLLELHFPIPKATLVYCDNVSAIYLSGNPVQHQRTKHIEMDIHFVREKVARGQARVLHVPSRHQIADIFTKGLPRILFDDFRASLSVREPPASTAEV</sequence>
<feature type="compositionally biased region" description="Basic residues" evidence="1">
    <location>
        <begin position="255"/>
        <end position="268"/>
    </location>
</feature>
<reference evidence="3 4" key="2">
    <citation type="journal article" date="2017" name="Front. Plant Sci.">
        <title>Gene Classification and Mining of Molecular Markers Useful in Red Clover (Trifolium pratense) Breeding.</title>
        <authorList>
            <person name="Istvanek J."/>
            <person name="Dluhosova J."/>
            <person name="Dluhos P."/>
            <person name="Patkova L."/>
            <person name="Nedelnik J."/>
            <person name="Repkova J."/>
        </authorList>
    </citation>
    <scope>NUCLEOTIDE SEQUENCE [LARGE SCALE GENOMIC DNA]</scope>
    <source>
        <strain evidence="4">cv. Tatra</strain>
        <tissue evidence="3">Young leaves</tissue>
    </source>
</reference>
<organism evidence="3 4">
    <name type="scientific">Trifolium pratense</name>
    <name type="common">Red clover</name>
    <dbReference type="NCBI Taxonomy" id="57577"/>
    <lineage>
        <taxon>Eukaryota</taxon>
        <taxon>Viridiplantae</taxon>
        <taxon>Streptophyta</taxon>
        <taxon>Embryophyta</taxon>
        <taxon>Tracheophyta</taxon>
        <taxon>Spermatophyta</taxon>
        <taxon>Magnoliopsida</taxon>
        <taxon>eudicotyledons</taxon>
        <taxon>Gunneridae</taxon>
        <taxon>Pentapetalae</taxon>
        <taxon>rosids</taxon>
        <taxon>fabids</taxon>
        <taxon>Fabales</taxon>
        <taxon>Fabaceae</taxon>
        <taxon>Papilionoideae</taxon>
        <taxon>50 kb inversion clade</taxon>
        <taxon>NPAAA clade</taxon>
        <taxon>Hologalegina</taxon>
        <taxon>IRL clade</taxon>
        <taxon>Trifolieae</taxon>
        <taxon>Trifolium</taxon>
    </lineage>
</organism>
<dbReference type="Proteomes" id="UP000236291">
    <property type="component" value="Unassembled WGS sequence"/>
</dbReference>
<feature type="compositionally biased region" description="Polar residues" evidence="1">
    <location>
        <begin position="419"/>
        <end position="429"/>
    </location>
</feature>
<dbReference type="Pfam" id="PF07727">
    <property type="entry name" value="RVT_2"/>
    <property type="match status" value="1"/>
</dbReference>
<feature type="compositionally biased region" description="Polar residues" evidence="1">
    <location>
        <begin position="1"/>
        <end position="19"/>
    </location>
</feature>
<feature type="region of interest" description="Disordered" evidence="1">
    <location>
        <begin position="1"/>
        <end position="23"/>
    </location>
</feature>
<accession>A0A2K3PFM9</accession>
<dbReference type="EMBL" id="ASHM01006593">
    <property type="protein sequence ID" value="PNY14110.1"/>
    <property type="molecule type" value="Genomic_DNA"/>
</dbReference>
<evidence type="ECO:0000256" key="1">
    <source>
        <dbReference type="SAM" id="MobiDB-lite"/>
    </source>
</evidence>
<dbReference type="PANTHER" id="PTHR47481:SF10">
    <property type="entry name" value="COPIA-LIKE POLYPROTEIN_RETROTRANSPOSON"/>
    <property type="match status" value="1"/>
</dbReference>
<proteinExistence type="predicted"/>
<feature type="region of interest" description="Disordered" evidence="1">
    <location>
        <begin position="326"/>
        <end position="352"/>
    </location>
</feature>
<dbReference type="CDD" id="cd09272">
    <property type="entry name" value="RNase_HI_RT_Ty1"/>
    <property type="match status" value="1"/>
</dbReference>
<dbReference type="Pfam" id="PF14223">
    <property type="entry name" value="Retrotran_gag_2"/>
    <property type="match status" value="1"/>
</dbReference>
<dbReference type="SUPFAM" id="SSF56672">
    <property type="entry name" value="DNA/RNA polymerases"/>
    <property type="match status" value="1"/>
</dbReference>
<gene>
    <name evidence="3" type="ORF">L195_g010783</name>
</gene>
<protein>
    <recommendedName>
        <fullName evidence="2">Reverse transcriptase Ty1/copia-type domain-containing protein</fullName>
    </recommendedName>
</protein>
<dbReference type="PANTHER" id="PTHR47481">
    <property type="match status" value="1"/>
</dbReference>
<feature type="compositionally biased region" description="Gly residues" evidence="1">
    <location>
        <begin position="273"/>
        <end position="288"/>
    </location>
</feature>
<dbReference type="ExpressionAtlas" id="A0A2K3PFM9">
    <property type="expression patterns" value="baseline"/>
</dbReference>
<evidence type="ECO:0000259" key="2">
    <source>
        <dbReference type="Pfam" id="PF07727"/>
    </source>
</evidence>